<evidence type="ECO:0000313" key="2">
    <source>
        <dbReference type="Proteomes" id="UP000326903"/>
    </source>
</evidence>
<organism evidence="1 2">
    <name type="scientific">Ginsengibacter hankyongi</name>
    <dbReference type="NCBI Taxonomy" id="2607284"/>
    <lineage>
        <taxon>Bacteria</taxon>
        <taxon>Pseudomonadati</taxon>
        <taxon>Bacteroidota</taxon>
        <taxon>Chitinophagia</taxon>
        <taxon>Chitinophagales</taxon>
        <taxon>Chitinophagaceae</taxon>
        <taxon>Ginsengibacter</taxon>
    </lineage>
</organism>
<protein>
    <submittedName>
        <fullName evidence="1">SusD/RagB family nutrient-binding outer membrane lipoprotein</fullName>
    </submittedName>
</protein>
<reference evidence="1 2" key="1">
    <citation type="submission" date="2019-09" db="EMBL/GenBank/DDBJ databases">
        <title>Draft genome sequence of Ginsengibacter sp. BR5-29.</title>
        <authorList>
            <person name="Im W.-T."/>
        </authorList>
    </citation>
    <scope>NUCLEOTIDE SEQUENCE [LARGE SCALE GENOMIC DNA]</scope>
    <source>
        <strain evidence="1 2">BR5-29</strain>
    </source>
</reference>
<dbReference type="SUPFAM" id="SSF48452">
    <property type="entry name" value="TPR-like"/>
    <property type="match status" value="1"/>
</dbReference>
<dbReference type="Gene3D" id="1.25.40.390">
    <property type="match status" value="1"/>
</dbReference>
<accession>A0A5J5IK10</accession>
<dbReference type="Pfam" id="PF12771">
    <property type="entry name" value="SusD-like_2"/>
    <property type="match status" value="1"/>
</dbReference>
<dbReference type="EMBL" id="VYQF01000001">
    <property type="protein sequence ID" value="KAA9041346.1"/>
    <property type="molecule type" value="Genomic_DNA"/>
</dbReference>
<proteinExistence type="predicted"/>
<name>A0A5J5IK10_9BACT</name>
<dbReference type="AlphaFoldDB" id="A0A5J5IK10"/>
<comment type="caution">
    <text evidence="1">The sequence shown here is derived from an EMBL/GenBank/DDBJ whole genome shotgun (WGS) entry which is preliminary data.</text>
</comment>
<sequence length="531" mass="58496">MKKIFLILTLVSLIAGVGCKKGYLDVNTNPNQSTSADPSLVLPAALAVTVANYYPGNTNVSEWMGYWAVSGSYAINASDAGTTYKMTTDFGDGTWQSIYDNLEDYQYIQDKANATSQPFLEGVARIMKAFNYQHLVDLWSDVPYADALKGGASLRPAYSKGPDIYDSLFIEIQKGIDLIKSAGITVSSNSDIMFGGDKNLWLQFANTVRLNMLLRMSEMATKPAFFQPNVDLTKNESAGFLTTDALVNPGYVNSTGKGNPFWQRFWNLTGGQVSSFGDFWAPNIFAVNYYQNNKDPRLGREFTRVVSGPNKGKFIGNLMGATSGNPSNGNYSFFGPGILRGYNILKDVNGVDSFVVNPSTGSTAPAVMMLAAESYFLQAEAVVLGYIPGDDQALYKQGIIESFRYLGVPDYANAFADYYTQGAGNPKIDYSTATSVLAKQTIIIGQKWAALNGINSLESYNDYRKFDYLHTGTWPYPGPLGNIPLTASPYYDVDKIPIRWKYPTSEYSRNPDNVSAEGTIDHQSTKIWWMK</sequence>
<dbReference type="RefSeq" id="WP_150413456.1">
    <property type="nucleotide sequence ID" value="NZ_VYQF01000001.1"/>
</dbReference>
<evidence type="ECO:0000313" key="1">
    <source>
        <dbReference type="EMBL" id="KAA9041346.1"/>
    </source>
</evidence>
<dbReference type="InterPro" id="IPR041662">
    <property type="entry name" value="SusD-like_2"/>
</dbReference>
<dbReference type="Proteomes" id="UP000326903">
    <property type="component" value="Unassembled WGS sequence"/>
</dbReference>
<gene>
    <name evidence="1" type="ORF">FW778_04745</name>
</gene>
<dbReference type="PROSITE" id="PS51257">
    <property type="entry name" value="PROKAR_LIPOPROTEIN"/>
    <property type="match status" value="1"/>
</dbReference>
<dbReference type="InterPro" id="IPR011990">
    <property type="entry name" value="TPR-like_helical_dom_sf"/>
</dbReference>
<keyword evidence="2" id="KW-1185">Reference proteome</keyword>
<keyword evidence="1" id="KW-0449">Lipoprotein</keyword>